<feature type="region of interest" description="Disordered" evidence="5">
    <location>
        <begin position="87"/>
        <end position="126"/>
    </location>
</feature>
<proteinExistence type="predicted"/>
<feature type="transmembrane region" description="Helical" evidence="6">
    <location>
        <begin position="466"/>
        <end position="484"/>
    </location>
</feature>
<comment type="subcellular location">
    <subcellularLocation>
        <location evidence="1">Membrane</location>
        <topology evidence="1">Multi-pass membrane protein</topology>
    </subcellularLocation>
</comment>
<evidence type="ECO:0000256" key="6">
    <source>
        <dbReference type="SAM" id="Phobius"/>
    </source>
</evidence>
<feature type="transmembrane region" description="Helical" evidence="6">
    <location>
        <begin position="435"/>
        <end position="459"/>
    </location>
</feature>
<dbReference type="PANTHER" id="PTHR42718:SF1">
    <property type="entry name" value="LOW AFFINITY AMMONIUM TRANSPORTER"/>
    <property type="match status" value="1"/>
</dbReference>
<dbReference type="Pfam" id="PF07690">
    <property type="entry name" value="MFS_1"/>
    <property type="match status" value="1"/>
</dbReference>
<feature type="domain" description="Major facilitator superfamily (MFS) profile" evidence="7">
    <location>
        <begin position="136"/>
        <end position="595"/>
    </location>
</feature>
<feature type="transmembrane region" description="Helical" evidence="6">
    <location>
        <begin position="496"/>
        <end position="517"/>
    </location>
</feature>
<dbReference type="SUPFAM" id="SSF103473">
    <property type="entry name" value="MFS general substrate transporter"/>
    <property type="match status" value="2"/>
</dbReference>
<feature type="transmembrane region" description="Helical" evidence="6">
    <location>
        <begin position="529"/>
        <end position="551"/>
    </location>
</feature>
<dbReference type="PANTHER" id="PTHR42718">
    <property type="entry name" value="MAJOR FACILITATOR SUPERFAMILY MULTIDRUG TRANSPORTER MFSC"/>
    <property type="match status" value="1"/>
</dbReference>
<dbReference type="Proteomes" id="UP001056384">
    <property type="component" value="Chromosome 2"/>
</dbReference>
<evidence type="ECO:0000256" key="1">
    <source>
        <dbReference type="ARBA" id="ARBA00004141"/>
    </source>
</evidence>
<feature type="transmembrane region" description="Helical" evidence="6">
    <location>
        <begin position="264"/>
        <end position="285"/>
    </location>
</feature>
<evidence type="ECO:0000259" key="7">
    <source>
        <dbReference type="PROSITE" id="PS50850"/>
    </source>
</evidence>
<feature type="transmembrane region" description="Helical" evidence="6">
    <location>
        <begin position="403"/>
        <end position="423"/>
    </location>
</feature>
<evidence type="ECO:0000313" key="9">
    <source>
        <dbReference type="Proteomes" id="UP001056384"/>
    </source>
</evidence>
<keyword evidence="2 6" id="KW-0812">Transmembrane</keyword>
<dbReference type="InterPro" id="IPR011701">
    <property type="entry name" value="MFS"/>
</dbReference>
<gene>
    <name evidence="8" type="ORF">Slin15195_G034170</name>
</gene>
<feature type="transmembrane region" description="Helical" evidence="6">
    <location>
        <begin position="571"/>
        <end position="591"/>
    </location>
</feature>
<feature type="transmembrane region" description="Helical" evidence="6">
    <location>
        <begin position="297"/>
        <end position="315"/>
    </location>
</feature>
<feature type="transmembrane region" description="Helical" evidence="6">
    <location>
        <begin position="365"/>
        <end position="383"/>
    </location>
</feature>
<dbReference type="PROSITE" id="PS50850">
    <property type="entry name" value="MFS"/>
    <property type="match status" value="1"/>
</dbReference>
<organism evidence="8 9">
    <name type="scientific">Septoria linicola</name>
    <dbReference type="NCBI Taxonomy" id="215465"/>
    <lineage>
        <taxon>Eukaryota</taxon>
        <taxon>Fungi</taxon>
        <taxon>Dikarya</taxon>
        <taxon>Ascomycota</taxon>
        <taxon>Pezizomycotina</taxon>
        <taxon>Dothideomycetes</taxon>
        <taxon>Dothideomycetidae</taxon>
        <taxon>Mycosphaerellales</taxon>
        <taxon>Mycosphaerellaceae</taxon>
        <taxon>Septoria</taxon>
    </lineage>
</organism>
<dbReference type="Gene3D" id="1.20.1250.20">
    <property type="entry name" value="MFS general substrate transporter like domains"/>
    <property type="match status" value="1"/>
</dbReference>
<feature type="transmembrane region" description="Helical" evidence="6">
    <location>
        <begin position="336"/>
        <end position="353"/>
    </location>
</feature>
<dbReference type="InterPro" id="IPR036259">
    <property type="entry name" value="MFS_trans_sf"/>
</dbReference>
<accession>A0A9Q9APZ9</accession>
<feature type="transmembrane region" description="Helical" evidence="6">
    <location>
        <begin position="203"/>
        <end position="223"/>
    </location>
</feature>
<dbReference type="GO" id="GO:0016020">
    <property type="term" value="C:membrane"/>
    <property type="evidence" value="ECO:0007669"/>
    <property type="project" value="UniProtKB-SubCell"/>
</dbReference>
<dbReference type="GO" id="GO:0022857">
    <property type="term" value="F:transmembrane transporter activity"/>
    <property type="evidence" value="ECO:0007669"/>
    <property type="project" value="InterPro"/>
</dbReference>
<dbReference type="EMBL" id="CP099419">
    <property type="protein sequence ID" value="USW50098.1"/>
    <property type="molecule type" value="Genomic_DNA"/>
</dbReference>
<feature type="compositionally biased region" description="Acidic residues" evidence="5">
    <location>
        <begin position="89"/>
        <end position="102"/>
    </location>
</feature>
<reference evidence="8" key="1">
    <citation type="submission" date="2022-06" db="EMBL/GenBank/DDBJ databases">
        <title>Complete genome sequences of two strains of the flax pathogen Septoria linicola.</title>
        <authorList>
            <person name="Lapalu N."/>
            <person name="Simon A."/>
            <person name="Demenou B."/>
            <person name="Paumier D."/>
            <person name="Guillot M.-P."/>
            <person name="Gout L."/>
            <person name="Valade R."/>
        </authorList>
    </citation>
    <scope>NUCLEOTIDE SEQUENCE</scope>
    <source>
        <strain evidence="8">SE15195</strain>
    </source>
</reference>
<dbReference type="CDD" id="cd17476">
    <property type="entry name" value="MFS_Amf1_MDR_like"/>
    <property type="match status" value="1"/>
</dbReference>
<protein>
    <submittedName>
        <fullName evidence="8">Major facilitator superfamily, MFS transporter superfamily</fullName>
    </submittedName>
</protein>
<sequence>MSPRNSDDSTHPIIFHDCSAFGAGTADQNDHVAPPMVYKSRHISLHSRIDSLRCTLDGFTDIPLTYSKGRERSDSWLESGNQELYYESEKEDEDHDGEDDDSTSSSSSRSRSPGPDEDRESHPDPRNLSRYHEVLLVGVIIMAQFMTWAGIGQALAPMKFIAQEIVATKPGEQAWFTASYCLTVGTFTLITGRMGDILGHKKVLAFGYFFLGSWSAFSGFSAYIGSQIFFDVCRAFQGVGAALVVPNALGLLGQAYSPGKRKNVVFSLFGVMAPWGLVVGALSASMFAEVAWWPWTFWSYAIAAWVLSALVIVVVPKELAHNDETVERAETLGWDLMGSTVGVLGLILVNVAWNDGPLFGWQVPHVYFLLIIGLLSLAGFFWIETRASSPILSVKAMCGEAAYTLLLLWLGWSSFGIWIYYSFRFLQEAREFSSLIVSAQFVPIMVCGLLAAGATGVMLTHTPVSFTMFASMIAFFVGQLITATQPAEQMYWAQRFVAMLIIPFGMELSFASGTLLLSRSMSPEHEGLAAPLATTVIHFSISIALGIAGTVEVHVNNQGMTREDVHWGIQCAWWTGVALAGCSVVLGAGLFGRSLLRDGWNVIKY</sequence>
<evidence type="ECO:0000256" key="5">
    <source>
        <dbReference type="SAM" id="MobiDB-lite"/>
    </source>
</evidence>
<evidence type="ECO:0000256" key="3">
    <source>
        <dbReference type="ARBA" id="ARBA00022989"/>
    </source>
</evidence>
<name>A0A9Q9APZ9_9PEZI</name>
<keyword evidence="3 6" id="KW-1133">Transmembrane helix</keyword>
<evidence type="ECO:0000256" key="2">
    <source>
        <dbReference type="ARBA" id="ARBA00022692"/>
    </source>
</evidence>
<evidence type="ECO:0000256" key="4">
    <source>
        <dbReference type="ARBA" id="ARBA00023136"/>
    </source>
</evidence>
<keyword evidence="9" id="KW-1185">Reference proteome</keyword>
<keyword evidence="4 6" id="KW-0472">Membrane</keyword>
<evidence type="ECO:0000313" key="8">
    <source>
        <dbReference type="EMBL" id="USW50098.1"/>
    </source>
</evidence>
<dbReference type="AlphaFoldDB" id="A0A9Q9APZ9"/>
<feature type="transmembrane region" description="Helical" evidence="6">
    <location>
        <begin position="134"/>
        <end position="154"/>
    </location>
</feature>
<feature type="compositionally biased region" description="Low complexity" evidence="5">
    <location>
        <begin position="103"/>
        <end position="113"/>
    </location>
</feature>
<dbReference type="InterPro" id="IPR020846">
    <property type="entry name" value="MFS_dom"/>
</dbReference>
<feature type="compositionally biased region" description="Basic and acidic residues" evidence="5">
    <location>
        <begin position="114"/>
        <end position="126"/>
    </location>
</feature>
<feature type="transmembrane region" description="Helical" evidence="6">
    <location>
        <begin position="174"/>
        <end position="191"/>
    </location>
</feature>